<accession>E9GP64</accession>
<keyword evidence="3" id="KW-1185">Reference proteome</keyword>
<dbReference type="KEGG" id="dpx:DAPPUDRAFT_320212"/>
<evidence type="ECO:0000256" key="1">
    <source>
        <dbReference type="SAM" id="MobiDB-lite"/>
    </source>
</evidence>
<dbReference type="PhylomeDB" id="E9GP64"/>
<evidence type="ECO:0000313" key="2">
    <source>
        <dbReference type="EMBL" id="EFX78584.1"/>
    </source>
</evidence>
<proteinExistence type="predicted"/>
<dbReference type="OrthoDB" id="29145at2759"/>
<dbReference type="InParanoid" id="E9GP64"/>
<sequence>MNKIRSQYGHSSKVIAVLVALPSRASSGKLRNEVNQIGVSTYSPLALITSSIIRYCLTESPNDVVQEDVDAGVVPLLVTLLDNNDVHVIFTTLRTIGNLDTQTMEQQRDKVSGGAPAKRKQRAE</sequence>
<gene>
    <name evidence="2" type="ORF">DAPPUDRAFT_320212</name>
</gene>
<dbReference type="Pfam" id="PF00514">
    <property type="entry name" value="Arm"/>
    <property type="match status" value="1"/>
</dbReference>
<dbReference type="SUPFAM" id="SSF48371">
    <property type="entry name" value="ARM repeat"/>
    <property type="match status" value="1"/>
</dbReference>
<dbReference type="Proteomes" id="UP000000305">
    <property type="component" value="Unassembled WGS sequence"/>
</dbReference>
<dbReference type="HOGENOM" id="CLU_2006179_0_0_1"/>
<name>E9GP64_DAPPU</name>
<dbReference type="InterPro" id="IPR016024">
    <property type="entry name" value="ARM-type_fold"/>
</dbReference>
<dbReference type="Gene3D" id="1.25.10.10">
    <property type="entry name" value="Leucine-rich Repeat Variant"/>
    <property type="match status" value="1"/>
</dbReference>
<organism evidence="2 3">
    <name type="scientific">Daphnia pulex</name>
    <name type="common">Water flea</name>
    <dbReference type="NCBI Taxonomy" id="6669"/>
    <lineage>
        <taxon>Eukaryota</taxon>
        <taxon>Metazoa</taxon>
        <taxon>Ecdysozoa</taxon>
        <taxon>Arthropoda</taxon>
        <taxon>Crustacea</taxon>
        <taxon>Branchiopoda</taxon>
        <taxon>Diplostraca</taxon>
        <taxon>Cladocera</taxon>
        <taxon>Anomopoda</taxon>
        <taxon>Daphniidae</taxon>
        <taxon>Daphnia</taxon>
    </lineage>
</organism>
<dbReference type="InterPro" id="IPR000225">
    <property type="entry name" value="Armadillo"/>
</dbReference>
<evidence type="ECO:0000313" key="3">
    <source>
        <dbReference type="Proteomes" id="UP000000305"/>
    </source>
</evidence>
<dbReference type="EMBL" id="GL732556">
    <property type="protein sequence ID" value="EFX78584.1"/>
    <property type="molecule type" value="Genomic_DNA"/>
</dbReference>
<dbReference type="InterPro" id="IPR011989">
    <property type="entry name" value="ARM-like"/>
</dbReference>
<feature type="region of interest" description="Disordered" evidence="1">
    <location>
        <begin position="101"/>
        <end position="124"/>
    </location>
</feature>
<dbReference type="AlphaFoldDB" id="E9GP64"/>
<reference evidence="2 3" key="1">
    <citation type="journal article" date="2011" name="Science">
        <title>The ecoresponsive genome of Daphnia pulex.</title>
        <authorList>
            <person name="Colbourne J.K."/>
            <person name="Pfrender M.E."/>
            <person name="Gilbert D."/>
            <person name="Thomas W.K."/>
            <person name="Tucker A."/>
            <person name="Oakley T.H."/>
            <person name="Tokishita S."/>
            <person name="Aerts A."/>
            <person name="Arnold G.J."/>
            <person name="Basu M.K."/>
            <person name="Bauer D.J."/>
            <person name="Caceres C.E."/>
            <person name="Carmel L."/>
            <person name="Casola C."/>
            <person name="Choi J.H."/>
            <person name="Detter J.C."/>
            <person name="Dong Q."/>
            <person name="Dusheyko S."/>
            <person name="Eads B.D."/>
            <person name="Frohlich T."/>
            <person name="Geiler-Samerotte K.A."/>
            <person name="Gerlach D."/>
            <person name="Hatcher P."/>
            <person name="Jogdeo S."/>
            <person name="Krijgsveld J."/>
            <person name="Kriventseva E.V."/>
            <person name="Kultz D."/>
            <person name="Laforsch C."/>
            <person name="Lindquist E."/>
            <person name="Lopez J."/>
            <person name="Manak J.R."/>
            <person name="Muller J."/>
            <person name="Pangilinan J."/>
            <person name="Patwardhan R.P."/>
            <person name="Pitluck S."/>
            <person name="Pritham E.J."/>
            <person name="Rechtsteiner A."/>
            <person name="Rho M."/>
            <person name="Rogozin I.B."/>
            <person name="Sakarya O."/>
            <person name="Salamov A."/>
            <person name="Schaack S."/>
            <person name="Shapiro H."/>
            <person name="Shiga Y."/>
            <person name="Skalitzky C."/>
            <person name="Smith Z."/>
            <person name="Souvorov A."/>
            <person name="Sung W."/>
            <person name="Tang Z."/>
            <person name="Tsuchiya D."/>
            <person name="Tu H."/>
            <person name="Vos H."/>
            <person name="Wang M."/>
            <person name="Wolf Y.I."/>
            <person name="Yamagata H."/>
            <person name="Yamada T."/>
            <person name="Ye Y."/>
            <person name="Shaw J.R."/>
            <person name="Andrews J."/>
            <person name="Crease T.J."/>
            <person name="Tang H."/>
            <person name="Lucas S.M."/>
            <person name="Robertson H.M."/>
            <person name="Bork P."/>
            <person name="Koonin E.V."/>
            <person name="Zdobnov E.M."/>
            <person name="Grigoriev I.V."/>
            <person name="Lynch M."/>
            <person name="Boore J.L."/>
        </authorList>
    </citation>
    <scope>NUCLEOTIDE SEQUENCE [LARGE SCALE GENOMIC DNA]</scope>
</reference>
<protein>
    <submittedName>
        <fullName evidence="2">Uncharacterized protein</fullName>
    </submittedName>
</protein>